<dbReference type="GO" id="GO:0004497">
    <property type="term" value="F:monooxygenase activity"/>
    <property type="evidence" value="ECO:0007669"/>
    <property type="project" value="UniProtKB-KW"/>
</dbReference>
<dbReference type="PANTHER" id="PTHR47953">
    <property type="entry name" value="OS08G0105600 PROTEIN"/>
    <property type="match status" value="1"/>
</dbReference>
<dbReference type="InterPro" id="IPR036396">
    <property type="entry name" value="Cyt_P450_sf"/>
</dbReference>
<comment type="cofactor">
    <cofactor evidence="1 12">
        <name>heme</name>
        <dbReference type="ChEBI" id="CHEBI:30413"/>
    </cofactor>
</comment>
<feature type="region of interest" description="Disordered" evidence="14">
    <location>
        <begin position="476"/>
        <end position="523"/>
    </location>
</feature>
<evidence type="ECO:0000256" key="13">
    <source>
        <dbReference type="RuleBase" id="RU000461"/>
    </source>
</evidence>
<evidence type="ECO:0000256" key="3">
    <source>
        <dbReference type="ARBA" id="ARBA00010617"/>
    </source>
</evidence>
<keyword evidence="6 12" id="KW-0479">Metal-binding</keyword>
<dbReference type="AlphaFoldDB" id="A0AAD8S703"/>
<dbReference type="GO" id="GO:0016705">
    <property type="term" value="F:oxidoreductase activity, acting on paired donors, with incorporation or reduction of molecular oxygen"/>
    <property type="evidence" value="ECO:0007669"/>
    <property type="project" value="InterPro"/>
</dbReference>
<dbReference type="PRINTS" id="PR00385">
    <property type="entry name" value="P450"/>
</dbReference>
<gene>
    <name evidence="15" type="ORF">QYE76_063806</name>
</gene>
<evidence type="ECO:0000313" key="16">
    <source>
        <dbReference type="Proteomes" id="UP001231189"/>
    </source>
</evidence>
<dbReference type="InterPro" id="IPR001128">
    <property type="entry name" value="Cyt_P450"/>
</dbReference>
<protein>
    <recommendedName>
        <fullName evidence="17">Cytochrome P450</fullName>
    </recommendedName>
</protein>
<keyword evidence="10 13" id="KW-0503">Monooxygenase</keyword>
<sequence length="597" mass="65488">MTRHGLGIVLAPKGEHWRQVRKLCVNELLSARKVQSFRGIREAEAGKLVASLAVASAASRHRQPVNVSSHLAAYVSNAVVRAMIGDEITDRDAFFECLDKGVTAAAGFSLTDLFPSSRLAHAFCGTTRRLEAALQGMRHVMNGVIEEHRARRSVHACNGDENILDVLLRIQQTEQGAPLNMGTVRAMITDLFGGGSETTATTLKWAMAEMMRNPKVLCKAQAEVRATLLGQSRVQEDDLSKLHYMQLVIKETLRLHVPGPLLLPRECQEPCRLLGYDIPKAAMVLVNVWAIARDTQNWGPDAEEFRPERFEEPADSAGVGFRGQHFQFLPFGAGRRICPGVNFSLAVMELALANLLFHFDWELPKGTVPDELDMTEAFGITARRKNDLMVHAYLRFTTSIAAAAPFTASTPATTARAHQASAAAPLNPANSSSSCILSVSRTSFSLLHPASSRWPRCQTQGGGGRKTPLKWVSGTMGEQLRRRGRRESRRSTEGAGQNGTCRCHSASIPSMEGRSSRISGRPWHPSTPALLALKDDGRRYSDLVHRRVVAAPNNSATDKTSWSSHGLARGLFYLPWSRSLHVPPKAEVPDMHLGEHA</sequence>
<organism evidence="15 16">
    <name type="scientific">Lolium multiflorum</name>
    <name type="common">Italian ryegrass</name>
    <name type="synonym">Lolium perenne subsp. multiflorum</name>
    <dbReference type="NCBI Taxonomy" id="4521"/>
    <lineage>
        <taxon>Eukaryota</taxon>
        <taxon>Viridiplantae</taxon>
        <taxon>Streptophyta</taxon>
        <taxon>Embryophyta</taxon>
        <taxon>Tracheophyta</taxon>
        <taxon>Spermatophyta</taxon>
        <taxon>Magnoliopsida</taxon>
        <taxon>Liliopsida</taxon>
        <taxon>Poales</taxon>
        <taxon>Poaceae</taxon>
        <taxon>BOP clade</taxon>
        <taxon>Pooideae</taxon>
        <taxon>Poodae</taxon>
        <taxon>Poeae</taxon>
        <taxon>Poeae Chloroplast Group 2 (Poeae type)</taxon>
        <taxon>Loliodinae</taxon>
        <taxon>Loliinae</taxon>
        <taxon>Lolium</taxon>
    </lineage>
</organism>
<evidence type="ECO:0000256" key="6">
    <source>
        <dbReference type="ARBA" id="ARBA00022723"/>
    </source>
</evidence>
<feature type="binding site" description="axial binding residue" evidence="12">
    <location>
        <position position="338"/>
    </location>
    <ligand>
        <name>heme</name>
        <dbReference type="ChEBI" id="CHEBI:30413"/>
    </ligand>
    <ligandPart>
        <name>Fe</name>
        <dbReference type="ChEBI" id="CHEBI:18248"/>
    </ligandPart>
</feature>
<dbReference type="Gene3D" id="1.10.630.10">
    <property type="entry name" value="Cytochrome P450"/>
    <property type="match status" value="1"/>
</dbReference>
<comment type="similarity">
    <text evidence="3 13">Belongs to the cytochrome P450 family.</text>
</comment>
<evidence type="ECO:0000256" key="4">
    <source>
        <dbReference type="ARBA" id="ARBA00022617"/>
    </source>
</evidence>
<dbReference type="GO" id="GO:0016020">
    <property type="term" value="C:membrane"/>
    <property type="evidence" value="ECO:0007669"/>
    <property type="project" value="UniProtKB-SubCell"/>
</dbReference>
<evidence type="ECO:0000256" key="11">
    <source>
        <dbReference type="ARBA" id="ARBA00023136"/>
    </source>
</evidence>
<dbReference type="Proteomes" id="UP001231189">
    <property type="component" value="Unassembled WGS sequence"/>
</dbReference>
<comment type="caution">
    <text evidence="15">The sequence shown here is derived from an EMBL/GenBank/DDBJ whole genome shotgun (WGS) entry which is preliminary data.</text>
</comment>
<accession>A0AAD8S703</accession>
<keyword evidence="9 12" id="KW-0408">Iron</keyword>
<evidence type="ECO:0008006" key="17">
    <source>
        <dbReference type="Google" id="ProtNLM"/>
    </source>
</evidence>
<dbReference type="EMBL" id="JAUUTY010000004">
    <property type="protein sequence ID" value="KAK1646001.1"/>
    <property type="molecule type" value="Genomic_DNA"/>
</dbReference>
<evidence type="ECO:0000256" key="9">
    <source>
        <dbReference type="ARBA" id="ARBA00023004"/>
    </source>
</evidence>
<comment type="subcellular location">
    <subcellularLocation>
        <location evidence="2">Membrane</location>
        <topology evidence="2">Single-pass membrane protein</topology>
    </subcellularLocation>
</comment>
<evidence type="ECO:0000256" key="2">
    <source>
        <dbReference type="ARBA" id="ARBA00004167"/>
    </source>
</evidence>
<name>A0AAD8S703_LOLMU</name>
<keyword evidence="8 13" id="KW-0560">Oxidoreductase</keyword>
<dbReference type="FunFam" id="1.10.630.10:FF:000126">
    <property type="entry name" value="Predicted protein"/>
    <property type="match status" value="1"/>
</dbReference>
<dbReference type="PROSITE" id="PS00086">
    <property type="entry name" value="CYTOCHROME_P450"/>
    <property type="match status" value="1"/>
</dbReference>
<dbReference type="InterPro" id="IPR052306">
    <property type="entry name" value="CYP450_71D"/>
</dbReference>
<proteinExistence type="inferred from homology"/>
<keyword evidence="16" id="KW-1185">Reference proteome</keyword>
<dbReference type="PRINTS" id="PR00463">
    <property type="entry name" value="EP450I"/>
</dbReference>
<dbReference type="InterPro" id="IPR002401">
    <property type="entry name" value="Cyt_P450_E_grp-I"/>
</dbReference>
<evidence type="ECO:0000256" key="10">
    <source>
        <dbReference type="ARBA" id="ARBA00023033"/>
    </source>
</evidence>
<evidence type="ECO:0000256" key="7">
    <source>
        <dbReference type="ARBA" id="ARBA00022989"/>
    </source>
</evidence>
<evidence type="ECO:0000313" key="15">
    <source>
        <dbReference type="EMBL" id="KAK1646001.1"/>
    </source>
</evidence>
<dbReference type="GO" id="GO:0005506">
    <property type="term" value="F:iron ion binding"/>
    <property type="evidence" value="ECO:0007669"/>
    <property type="project" value="InterPro"/>
</dbReference>
<evidence type="ECO:0000256" key="1">
    <source>
        <dbReference type="ARBA" id="ARBA00001971"/>
    </source>
</evidence>
<evidence type="ECO:0000256" key="5">
    <source>
        <dbReference type="ARBA" id="ARBA00022692"/>
    </source>
</evidence>
<evidence type="ECO:0000256" key="8">
    <source>
        <dbReference type="ARBA" id="ARBA00023002"/>
    </source>
</evidence>
<evidence type="ECO:0000256" key="14">
    <source>
        <dbReference type="SAM" id="MobiDB-lite"/>
    </source>
</evidence>
<keyword evidence="4 12" id="KW-0349">Heme</keyword>
<reference evidence="15" key="1">
    <citation type="submission" date="2023-07" db="EMBL/GenBank/DDBJ databases">
        <title>A chromosome-level genome assembly of Lolium multiflorum.</title>
        <authorList>
            <person name="Chen Y."/>
            <person name="Copetti D."/>
            <person name="Kolliker R."/>
            <person name="Studer B."/>
        </authorList>
    </citation>
    <scope>NUCLEOTIDE SEQUENCE</scope>
    <source>
        <strain evidence="15">02402/16</strain>
        <tissue evidence="15">Leaf</tissue>
    </source>
</reference>
<evidence type="ECO:0000256" key="12">
    <source>
        <dbReference type="PIRSR" id="PIRSR602401-1"/>
    </source>
</evidence>
<dbReference type="InterPro" id="IPR017972">
    <property type="entry name" value="Cyt_P450_CS"/>
</dbReference>
<dbReference type="GO" id="GO:0020037">
    <property type="term" value="F:heme binding"/>
    <property type="evidence" value="ECO:0007669"/>
    <property type="project" value="InterPro"/>
</dbReference>
<dbReference type="Pfam" id="PF00067">
    <property type="entry name" value="p450"/>
    <property type="match status" value="1"/>
</dbReference>
<dbReference type="PANTHER" id="PTHR47953:SF19">
    <property type="entry name" value="OS06G0641600 PROTEIN"/>
    <property type="match status" value="1"/>
</dbReference>
<keyword evidence="7" id="KW-1133">Transmembrane helix</keyword>
<keyword evidence="5" id="KW-0812">Transmembrane</keyword>
<dbReference type="SUPFAM" id="SSF48264">
    <property type="entry name" value="Cytochrome P450"/>
    <property type="match status" value="1"/>
</dbReference>
<keyword evidence="11" id="KW-0472">Membrane</keyword>